<dbReference type="PANTHER" id="PTHR37525:SF1">
    <property type="entry name" value="UPF0175 PROTEIN SSL1255"/>
    <property type="match status" value="1"/>
</dbReference>
<comment type="similarity">
    <text evidence="1">Belongs to the UPF0175 family.</text>
</comment>
<name>A0A1M5VWW1_9CLOT</name>
<dbReference type="EMBL" id="FQXM01000013">
    <property type="protein sequence ID" value="SHH79484.1"/>
    <property type="molecule type" value="Genomic_DNA"/>
</dbReference>
<sequence>MNVEANIMFPQEILLTLRESKDEFIKELKVTAAVKYYKDKRLSIGQCAILAEMSEEKFIKYLGEQGISIFNFENEEELLEDIKNA</sequence>
<protein>
    <submittedName>
        <fullName evidence="2">Uncharacterized protein family (UPF0175)</fullName>
    </submittedName>
</protein>
<dbReference type="InterPro" id="IPR052264">
    <property type="entry name" value="UPF0175_domain"/>
</dbReference>
<dbReference type="RefSeq" id="WP_242950677.1">
    <property type="nucleotide sequence ID" value="NZ_FQXM01000013.1"/>
</dbReference>
<organism evidence="2 3">
    <name type="scientific">Clostridium grantii DSM 8605</name>
    <dbReference type="NCBI Taxonomy" id="1121316"/>
    <lineage>
        <taxon>Bacteria</taxon>
        <taxon>Bacillati</taxon>
        <taxon>Bacillota</taxon>
        <taxon>Clostridia</taxon>
        <taxon>Eubacteriales</taxon>
        <taxon>Clostridiaceae</taxon>
        <taxon>Clostridium</taxon>
    </lineage>
</organism>
<accession>A0A1M5VWW1</accession>
<dbReference type="Pfam" id="PF03683">
    <property type="entry name" value="UPF0175"/>
    <property type="match status" value="1"/>
</dbReference>
<keyword evidence="3" id="KW-1185">Reference proteome</keyword>
<dbReference type="Proteomes" id="UP000184447">
    <property type="component" value="Unassembled WGS sequence"/>
</dbReference>
<dbReference type="AlphaFoldDB" id="A0A1M5VWW1"/>
<dbReference type="PANTHER" id="PTHR37525">
    <property type="entry name" value="UPF0175 PROTEIN SSL1255"/>
    <property type="match status" value="1"/>
</dbReference>
<reference evidence="2 3" key="1">
    <citation type="submission" date="2016-11" db="EMBL/GenBank/DDBJ databases">
        <authorList>
            <person name="Jaros S."/>
            <person name="Januszkiewicz K."/>
            <person name="Wedrychowicz H."/>
        </authorList>
    </citation>
    <scope>NUCLEOTIDE SEQUENCE [LARGE SCALE GENOMIC DNA]</scope>
    <source>
        <strain evidence="2 3">DSM 8605</strain>
    </source>
</reference>
<dbReference type="STRING" id="1121316.SAMN02745207_02544"/>
<dbReference type="InterPro" id="IPR005368">
    <property type="entry name" value="UPF0175"/>
</dbReference>
<evidence type="ECO:0000256" key="1">
    <source>
        <dbReference type="ARBA" id="ARBA00005651"/>
    </source>
</evidence>
<evidence type="ECO:0000313" key="2">
    <source>
        <dbReference type="EMBL" id="SHH79484.1"/>
    </source>
</evidence>
<evidence type="ECO:0000313" key="3">
    <source>
        <dbReference type="Proteomes" id="UP000184447"/>
    </source>
</evidence>
<gene>
    <name evidence="2" type="ORF">SAMN02745207_02544</name>
</gene>
<proteinExistence type="inferred from homology"/>